<accession>A0ABM3VGV5</accession>
<evidence type="ECO:0000256" key="1">
    <source>
        <dbReference type="SAM" id="MobiDB-lite"/>
    </source>
</evidence>
<dbReference type="RefSeq" id="XP_058985024.1">
    <property type="nucleotide sequence ID" value="XM_059129041.1"/>
</dbReference>
<evidence type="ECO:0000313" key="3">
    <source>
        <dbReference type="RefSeq" id="XP_058985024.1"/>
    </source>
</evidence>
<evidence type="ECO:0000313" key="2">
    <source>
        <dbReference type="Proteomes" id="UP001652621"/>
    </source>
</evidence>
<gene>
    <name evidence="3" type="primary">LOC131800577</name>
</gene>
<proteinExistence type="predicted"/>
<dbReference type="Proteomes" id="UP001652621">
    <property type="component" value="Unplaced"/>
</dbReference>
<organism evidence="2 3">
    <name type="scientific">Musca domestica</name>
    <name type="common">House fly</name>
    <dbReference type="NCBI Taxonomy" id="7370"/>
    <lineage>
        <taxon>Eukaryota</taxon>
        <taxon>Metazoa</taxon>
        <taxon>Ecdysozoa</taxon>
        <taxon>Arthropoda</taxon>
        <taxon>Hexapoda</taxon>
        <taxon>Insecta</taxon>
        <taxon>Pterygota</taxon>
        <taxon>Neoptera</taxon>
        <taxon>Endopterygota</taxon>
        <taxon>Diptera</taxon>
        <taxon>Brachycera</taxon>
        <taxon>Muscomorpha</taxon>
        <taxon>Muscoidea</taxon>
        <taxon>Muscidae</taxon>
        <taxon>Musca</taxon>
    </lineage>
</organism>
<keyword evidence="2" id="KW-1185">Reference proteome</keyword>
<protein>
    <submittedName>
        <fullName evidence="3">Uncharacterized protein LOC131800577</fullName>
    </submittedName>
</protein>
<feature type="region of interest" description="Disordered" evidence="1">
    <location>
        <begin position="84"/>
        <end position="106"/>
    </location>
</feature>
<sequence length="266" mass="31047">MSDFKLLKTTFQNKNEFVAVLFDGINDYKLFANEVKKTYNIPPAAEVEIYNKNFLIIPRIFTALVQQYISSTDFVLDIKLSDDNSASNSTADIESQLSGSNRSQKPVFQNTSSEIYQTLNDDDLCLSHNSSVDRHVYSSIPTTEEIKKLAEIRHLMKYNTLENKDRTNIAKIIISHILRENPNRRIYKEDFLKLSQSIIEVFPSEVIETYYVPFTKGHLAKGKLFDSYNNKRTKLSTQGLINRRTNLKKKCNYTQFYIYRFFNTYF</sequence>
<dbReference type="GeneID" id="131800577"/>
<name>A0ABM3VGV5_MUSDO</name>
<reference evidence="3" key="1">
    <citation type="submission" date="2025-08" db="UniProtKB">
        <authorList>
            <consortium name="RefSeq"/>
        </authorList>
    </citation>
    <scope>IDENTIFICATION</scope>
    <source>
        <strain evidence="3">Aabys</strain>
        <tissue evidence="3">Whole body</tissue>
    </source>
</reference>
<feature type="compositionally biased region" description="Polar residues" evidence="1">
    <location>
        <begin position="93"/>
        <end position="106"/>
    </location>
</feature>